<accession>A0A4Y2F441</accession>
<organism evidence="2 3">
    <name type="scientific">Araneus ventricosus</name>
    <name type="common">Orbweaver spider</name>
    <name type="synonym">Epeira ventricosa</name>
    <dbReference type="NCBI Taxonomy" id="182803"/>
    <lineage>
        <taxon>Eukaryota</taxon>
        <taxon>Metazoa</taxon>
        <taxon>Ecdysozoa</taxon>
        <taxon>Arthropoda</taxon>
        <taxon>Chelicerata</taxon>
        <taxon>Arachnida</taxon>
        <taxon>Araneae</taxon>
        <taxon>Araneomorphae</taxon>
        <taxon>Entelegynae</taxon>
        <taxon>Araneoidea</taxon>
        <taxon>Araneidae</taxon>
        <taxon>Araneus</taxon>
    </lineage>
</organism>
<dbReference type="EMBL" id="BGPR01000805">
    <property type="protein sequence ID" value="GBM36183.1"/>
    <property type="molecule type" value="Genomic_DNA"/>
</dbReference>
<keyword evidence="3" id="KW-1185">Reference proteome</keyword>
<feature type="compositionally biased region" description="Basic and acidic residues" evidence="1">
    <location>
        <begin position="67"/>
        <end position="80"/>
    </location>
</feature>
<reference evidence="2 3" key="1">
    <citation type="journal article" date="2019" name="Sci. Rep.">
        <title>Orb-weaving spider Araneus ventricosus genome elucidates the spidroin gene catalogue.</title>
        <authorList>
            <person name="Kono N."/>
            <person name="Nakamura H."/>
            <person name="Ohtoshi R."/>
            <person name="Moran D.A.P."/>
            <person name="Shinohara A."/>
            <person name="Yoshida Y."/>
            <person name="Fujiwara M."/>
            <person name="Mori M."/>
            <person name="Tomita M."/>
            <person name="Arakawa K."/>
        </authorList>
    </citation>
    <scope>NUCLEOTIDE SEQUENCE [LARGE SCALE GENOMIC DNA]</scope>
</reference>
<sequence>MQSCLWGRKKVKIHPFPCTTPVSPKRRKQTGEGCIQMNGKAYQELRSMSRLRFRRFAFGKGGSVEKKEEQVGDRLKRSEMRTAAQIDRARPLSLEG</sequence>
<protein>
    <submittedName>
        <fullName evidence="2">Uncharacterized protein</fullName>
    </submittedName>
</protein>
<comment type="caution">
    <text evidence="2">The sequence shown here is derived from an EMBL/GenBank/DDBJ whole genome shotgun (WGS) entry which is preliminary data.</text>
</comment>
<name>A0A4Y2F441_ARAVE</name>
<evidence type="ECO:0000256" key="1">
    <source>
        <dbReference type="SAM" id="MobiDB-lite"/>
    </source>
</evidence>
<evidence type="ECO:0000313" key="2">
    <source>
        <dbReference type="EMBL" id="GBM36183.1"/>
    </source>
</evidence>
<proteinExistence type="predicted"/>
<gene>
    <name evidence="2" type="ORF">AVEN_218203_1</name>
</gene>
<feature type="region of interest" description="Disordered" evidence="1">
    <location>
        <begin position="67"/>
        <end position="96"/>
    </location>
</feature>
<dbReference type="Proteomes" id="UP000499080">
    <property type="component" value="Unassembled WGS sequence"/>
</dbReference>
<dbReference type="AlphaFoldDB" id="A0A4Y2F441"/>
<evidence type="ECO:0000313" key="3">
    <source>
        <dbReference type="Proteomes" id="UP000499080"/>
    </source>
</evidence>